<dbReference type="KEGG" id="tet:TTHERM_01194680"/>
<keyword evidence="3" id="KW-1185">Reference proteome</keyword>
<dbReference type="EMBL" id="GG662677">
    <property type="protein sequence ID" value="EAR82309.2"/>
    <property type="molecule type" value="Genomic_DNA"/>
</dbReference>
<dbReference type="Proteomes" id="UP000009168">
    <property type="component" value="Unassembled WGS sequence"/>
</dbReference>
<reference evidence="3" key="1">
    <citation type="journal article" date="2006" name="PLoS Biol.">
        <title>Macronuclear genome sequence of the ciliate Tetrahymena thermophila, a model eukaryote.</title>
        <authorList>
            <person name="Eisen J.A."/>
            <person name="Coyne R.S."/>
            <person name="Wu M."/>
            <person name="Wu D."/>
            <person name="Thiagarajan M."/>
            <person name="Wortman J.R."/>
            <person name="Badger J.H."/>
            <person name="Ren Q."/>
            <person name="Amedeo P."/>
            <person name="Jones K.M."/>
            <person name="Tallon L.J."/>
            <person name="Delcher A.L."/>
            <person name="Salzberg S.L."/>
            <person name="Silva J.C."/>
            <person name="Haas B.J."/>
            <person name="Majoros W.H."/>
            <person name="Farzad M."/>
            <person name="Carlton J.M."/>
            <person name="Smith R.K. Jr."/>
            <person name="Garg J."/>
            <person name="Pearlman R.E."/>
            <person name="Karrer K.M."/>
            <person name="Sun L."/>
            <person name="Manning G."/>
            <person name="Elde N.C."/>
            <person name="Turkewitz A.P."/>
            <person name="Asai D.J."/>
            <person name="Wilkes D.E."/>
            <person name="Wang Y."/>
            <person name="Cai H."/>
            <person name="Collins K."/>
            <person name="Stewart B.A."/>
            <person name="Lee S.R."/>
            <person name="Wilamowska K."/>
            <person name="Weinberg Z."/>
            <person name="Ruzzo W.L."/>
            <person name="Wloga D."/>
            <person name="Gaertig J."/>
            <person name="Frankel J."/>
            <person name="Tsao C.-C."/>
            <person name="Gorovsky M.A."/>
            <person name="Keeling P.J."/>
            <person name="Waller R.F."/>
            <person name="Patron N.J."/>
            <person name="Cherry J.M."/>
            <person name="Stover N.A."/>
            <person name="Krieger C.J."/>
            <person name="del Toro C."/>
            <person name="Ryder H.F."/>
            <person name="Williamson S.C."/>
            <person name="Barbeau R.A."/>
            <person name="Hamilton E.P."/>
            <person name="Orias E."/>
        </authorList>
    </citation>
    <scope>NUCLEOTIDE SEQUENCE [LARGE SCALE GENOMIC DNA]</scope>
    <source>
        <strain evidence="3">SB210</strain>
    </source>
</reference>
<organism evidence="2 3">
    <name type="scientific">Tetrahymena thermophila (strain SB210)</name>
    <dbReference type="NCBI Taxonomy" id="312017"/>
    <lineage>
        <taxon>Eukaryota</taxon>
        <taxon>Sar</taxon>
        <taxon>Alveolata</taxon>
        <taxon>Ciliophora</taxon>
        <taxon>Intramacronucleata</taxon>
        <taxon>Oligohymenophorea</taxon>
        <taxon>Hymenostomatida</taxon>
        <taxon>Tetrahymenina</taxon>
        <taxon>Tetrahymenidae</taxon>
        <taxon>Tetrahymena</taxon>
    </lineage>
</organism>
<dbReference type="AlphaFoldDB" id="Q22AK7"/>
<keyword evidence="1" id="KW-1133">Transmembrane helix</keyword>
<evidence type="ECO:0000256" key="1">
    <source>
        <dbReference type="SAM" id="Phobius"/>
    </source>
</evidence>
<sequence>MIFDTFCNYNITHDGYYDGYYIIGHLQSSIYSNCSQIGNSDETSVVYNLALNYLQVQCNGVNSCIDLSSLHVYYVNNEASSQLAALIIGCFLDILYIAVIIKVRKAVKQTNETIANNALIKEVLVVQIPNQNQNVNTQPIQVPHQINSPISMNNNQPLPNQNYFNNQQNNLYNYPSNLPQQQNLNPDYNITHNGYYDGYYIVSHLQSSIYSNCSQISHSDETSVVYNLALNYLQGQCNGVSSCINLSSLHVYYIYNEASSQLAALIIGGILDILYIVVIIKVRNAVKQTNKTIANNALIKEVLVVQIPNQNQNVNTQPIQVPHQINSPISMNNNQPLPNQNYFNNQQNNLYNYPNNLQQQQNLNPGMQYQNQQHSYQYYQ</sequence>
<protein>
    <submittedName>
        <fullName evidence="2">Transmembrane protein, putative</fullName>
    </submittedName>
</protein>
<dbReference type="RefSeq" id="XP_001029972.2">
    <property type="nucleotide sequence ID" value="XM_001029972.2"/>
</dbReference>
<feature type="transmembrane region" description="Helical" evidence="1">
    <location>
        <begin position="262"/>
        <end position="280"/>
    </location>
</feature>
<dbReference type="InParanoid" id="Q22AK7"/>
<feature type="transmembrane region" description="Helical" evidence="1">
    <location>
        <begin position="83"/>
        <end position="101"/>
    </location>
</feature>
<keyword evidence="1 2" id="KW-0812">Transmembrane</keyword>
<evidence type="ECO:0000313" key="3">
    <source>
        <dbReference type="Proteomes" id="UP000009168"/>
    </source>
</evidence>
<name>Q22AK7_TETTS</name>
<keyword evidence="1" id="KW-0472">Membrane</keyword>
<gene>
    <name evidence="2" type="ORF">TTHERM_01194680</name>
</gene>
<dbReference type="HOGENOM" id="CLU_583312_0_0_1"/>
<evidence type="ECO:0000313" key="2">
    <source>
        <dbReference type="EMBL" id="EAR82309.2"/>
    </source>
</evidence>
<accession>Q22AK7</accession>
<proteinExistence type="predicted"/>
<dbReference type="GeneID" id="7833722"/>